<feature type="domain" description="HTH luxR-type" evidence="4">
    <location>
        <begin position="302"/>
        <end position="367"/>
    </location>
</feature>
<dbReference type="GO" id="GO:0006355">
    <property type="term" value="P:regulation of DNA-templated transcription"/>
    <property type="evidence" value="ECO:0007669"/>
    <property type="project" value="InterPro"/>
</dbReference>
<evidence type="ECO:0000256" key="3">
    <source>
        <dbReference type="ARBA" id="ARBA00023163"/>
    </source>
</evidence>
<dbReference type="SMART" id="SM00421">
    <property type="entry name" value="HTH_LUXR"/>
    <property type="match status" value="1"/>
</dbReference>
<dbReference type="InterPro" id="IPR000792">
    <property type="entry name" value="Tscrpt_reg_LuxR_C"/>
</dbReference>
<dbReference type="SUPFAM" id="SSF46894">
    <property type="entry name" value="C-terminal effector domain of the bipartite response regulators"/>
    <property type="match status" value="1"/>
</dbReference>
<keyword evidence="2" id="KW-0238">DNA-binding</keyword>
<keyword evidence="1" id="KW-0805">Transcription regulation</keyword>
<gene>
    <name evidence="5" type="ORF">RSO01_89840</name>
</gene>
<sequence length="369" mass="41055">MLADPETLRCLELISQAALDARLWTPALTAVTAMFRSEHAILFSNKASWSSWPFKATSGLDDRDLARFFAAETMHLWEPWHRAMVPGKVVPHHQVVSDAVFEETELYNDIIRPTGTFYGTCFQQDGDGLSFHLNVCRRRRVGAFSPHETQKLQTLTAHVTLALRLQHRFAVLEGRAELLSRTFDRMEDGVIVLDARGNPVVLNAAAQRHIARQNGIARGTGGMRGGTKASTEKLRQAIARAALPMGADATRMHLPRRPPQPPLLVDILPLGQLALSSPGSTPPSVVIFLREPNEPVTLDRAAVTDFYRLTRREGDIAALLMDGMTVEMIAKRLELTQGTVRNHLKRIFEKTAVHSQVALLAVLRSFGRR</sequence>
<dbReference type="PRINTS" id="PR00038">
    <property type="entry name" value="HTHLUXR"/>
</dbReference>
<keyword evidence="6" id="KW-1185">Reference proteome</keyword>
<dbReference type="PANTHER" id="PTHR43214">
    <property type="entry name" value="TWO-COMPONENT RESPONSE REGULATOR"/>
    <property type="match status" value="1"/>
</dbReference>
<dbReference type="Proteomes" id="UP000321058">
    <property type="component" value="Unassembled WGS sequence"/>
</dbReference>
<dbReference type="PANTHER" id="PTHR43214:SF24">
    <property type="entry name" value="TRANSCRIPTIONAL REGULATORY PROTEIN NARL-RELATED"/>
    <property type="match status" value="1"/>
</dbReference>
<organism evidence="5 6">
    <name type="scientific">Reyranella soli</name>
    <dbReference type="NCBI Taxonomy" id="1230389"/>
    <lineage>
        <taxon>Bacteria</taxon>
        <taxon>Pseudomonadati</taxon>
        <taxon>Pseudomonadota</taxon>
        <taxon>Alphaproteobacteria</taxon>
        <taxon>Hyphomicrobiales</taxon>
        <taxon>Reyranellaceae</taxon>
        <taxon>Reyranella</taxon>
    </lineage>
</organism>
<dbReference type="GO" id="GO:0003677">
    <property type="term" value="F:DNA binding"/>
    <property type="evidence" value="ECO:0007669"/>
    <property type="project" value="UniProtKB-KW"/>
</dbReference>
<dbReference type="InterPro" id="IPR039420">
    <property type="entry name" value="WalR-like"/>
</dbReference>
<evidence type="ECO:0000259" key="4">
    <source>
        <dbReference type="PROSITE" id="PS50043"/>
    </source>
</evidence>
<accession>A0A512NS75</accession>
<dbReference type="PROSITE" id="PS50043">
    <property type="entry name" value="HTH_LUXR_2"/>
    <property type="match status" value="1"/>
</dbReference>
<evidence type="ECO:0000313" key="6">
    <source>
        <dbReference type="Proteomes" id="UP000321058"/>
    </source>
</evidence>
<dbReference type="InterPro" id="IPR036388">
    <property type="entry name" value="WH-like_DNA-bd_sf"/>
</dbReference>
<dbReference type="RefSeq" id="WP_170303844.1">
    <property type="nucleotide sequence ID" value="NZ_BKAJ01000259.1"/>
</dbReference>
<reference evidence="5 6" key="1">
    <citation type="submission" date="2019-07" db="EMBL/GenBank/DDBJ databases">
        <title>Whole genome shotgun sequence of Reyranella soli NBRC 108950.</title>
        <authorList>
            <person name="Hosoyama A."/>
            <person name="Uohara A."/>
            <person name="Ohji S."/>
            <person name="Ichikawa N."/>
        </authorList>
    </citation>
    <scope>NUCLEOTIDE SEQUENCE [LARGE SCALE GENOMIC DNA]</scope>
    <source>
        <strain evidence="5 6">NBRC 108950</strain>
    </source>
</reference>
<protein>
    <recommendedName>
        <fullName evidence="4">HTH luxR-type domain-containing protein</fullName>
    </recommendedName>
</protein>
<evidence type="ECO:0000256" key="1">
    <source>
        <dbReference type="ARBA" id="ARBA00023015"/>
    </source>
</evidence>
<dbReference type="InterPro" id="IPR016032">
    <property type="entry name" value="Sig_transdc_resp-reg_C-effctor"/>
</dbReference>
<comment type="caution">
    <text evidence="5">The sequence shown here is derived from an EMBL/GenBank/DDBJ whole genome shotgun (WGS) entry which is preliminary data.</text>
</comment>
<dbReference type="Gene3D" id="1.10.10.10">
    <property type="entry name" value="Winged helix-like DNA-binding domain superfamily/Winged helix DNA-binding domain"/>
    <property type="match status" value="1"/>
</dbReference>
<dbReference type="AlphaFoldDB" id="A0A512NS75"/>
<dbReference type="EMBL" id="BKAJ01000259">
    <property type="protein sequence ID" value="GEP61818.1"/>
    <property type="molecule type" value="Genomic_DNA"/>
</dbReference>
<dbReference type="CDD" id="cd06170">
    <property type="entry name" value="LuxR_C_like"/>
    <property type="match status" value="1"/>
</dbReference>
<keyword evidence="3" id="KW-0804">Transcription</keyword>
<evidence type="ECO:0000256" key="2">
    <source>
        <dbReference type="ARBA" id="ARBA00023125"/>
    </source>
</evidence>
<dbReference type="PROSITE" id="PS00622">
    <property type="entry name" value="HTH_LUXR_1"/>
    <property type="match status" value="1"/>
</dbReference>
<evidence type="ECO:0000313" key="5">
    <source>
        <dbReference type="EMBL" id="GEP61818.1"/>
    </source>
</evidence>
<name>A0A512NS75_9HYPH</name>
<dbReference type="Pfam" id="PF00196">
    <property type="entry name" value="GerE"/>
    <property type="match status" value="1"/>
</dbReference>
<proteinExistence type="predicted"/>